<proteinExistence type="predicted"/>
<keyword evidence="3" id="KW-1185">Reference proteome</keyword>
<comment type="caution">
    <text evidence="2">The sequence shown here is derived from an EMBL/GenBank/DDBJ whole genome shotgun (WGS) entry which is preliminary data.</text>
</comment>
<evidence type="ECO:0000313" key="2">
    <source>
        <dbReference type="EMBL" id="GHA19243.1"/>
    </source>
</evidence>
<dbReference type="EMBL" id="BMWH01000062">
    <property type="protein sequence ID" value="GHA19243.1"/>
    <property type="molecule type" value="Genomic_DNA"/>
</dbReference>
<organism evidence="2 3">
    <name type="scientific">Streptomyces echinoruber</name>
    <dbReference type="NCBI Taxonomy" id="68898"/>
    <lineage>
        <taxon>Bacteria</taxon>
        <taxon>Bacillati</taxon>
        <taxon>Actinomycetota</taxon>
        <taxon>Actinomycetes</taxon>
        <taxon>Kitasatosporales</taxon>
        <taxon>Streptomycetaceae</taxon>
        <taxon>Streptomyces</taxon>
    </lineage>
</organism>
<feature type="region of interest" description="Disordered" evidence="1">
    <location>
        <begin position="36"/>
        <end position="72"/>
    </location>
</feature>
<name>A0A918VS27_9ACTN</name>
<dbReference type="Proteomes" id="UP000623010">
    <property type="component" value="Unassembled WGS sequence"/>
</dbReference>
<protein>
    <submittedName>
        <fullName evidence="2">Uncharacterized protein</fullName>
    </submittedName>
</protein>
<evidence type="ECO:0000313" key="3">
    <source>
        <dbReference type="Proteomes" id="UP000623010"/>
    </source>
</evidence>
<accession>A0A918VS27</accession>
<gene>
    <name evidence="2" type="ORF">GCM10010389_66250</name>
</gene>
<sequence length="72" mass="7710">MPAPAEDVTVTMTMPLPQAAAPAGWWAFRTAVTGSGRREARRYPSTESFTPESEPITPMPRIRGNGAPLVGL</sequence>
<reference evidence="2" key="1">
    <citation type="journal article" date="2014" name="Int. J. Syst. Evol. Microbiol.">
        <title>Complete genome sequence of Corynebacterium casei LMG S-19264T (=DSM 44701T), isolated from a smear-ripened cheese.</title>
        <authorList>
            <consortium name="US DOE Joint Genome Institute (JGI-PGF)"/>
            <person name="Walter F."/>
            <person name="Albersmeier A."/>
            <person name="Kalinowski J."/>
            <person name="Ruckert C."/>
        </authorList>
    </citation>
    <scope>NUCLEOTIDE SEQUENCE</scope>
    <source>
        <strain evidence="2">JCM 5016</strain>
    </source>
</reference>
<evidence type="ECO:0000256" key="1">
    <source>
        <dbReference type="SAM" id="MobiDB-lite"/>
    </source>
</evidence>
<reference evidence="2" key="2">
    <citation type="submission" date="2020-09" db="EMBL/GenBank/DDBJ databases">
        <authorList>
            <person name="Sun Q."/>
            <person name="Ohkuma M."/>
        </authorList>
    </citation>
    <scope>NUCLEOTIDE SEQUENCE</scope>
    <source>
        <strain evidence="2">JCM 5016</strain>
    </source>
</reference>
<dbReference type="AlphaFoldDB" id="A0A918VS27"/>